<comment type="caution">
    <text evidence="16">The sequence shown here is derived from an EMBL/GenBank/DDBJ whole genome shotgun (WGS) entry which is preliminary data.</text>
</comment>
<dbReference type="SUPFAM" id="SSF48264">
    <property type="entry name" value="Cytochrome P450"/>
    <property type="match status" value="1"/>
</dbReference>
<reference evidence="16 17" key="1">
    <citation type="submission" date="2020-04" db="EMBL/GenBank/DDBJ databases">
        <authorList>
            <person name="Wallbank WR R."/>
            <person name="Pardo Diaz C."/>
            <person name="Kozak K."/>
            <person name="Martin S."/>
            <person name="Jiggins C."/>
            <person name="Moest M."/>
            <person name="Warren A I."/>
            <person name="Byers J.R.P. K."/>
            <person name="Montejo-Kovacevich G."/>
            <person name="Yen C E."/>
        </authorList>
    </citation>
    <scope>NUCLEOTIDE SEQUENCE [LARGE SCALE GENOMIC DNA]</scope>
</reference>
<dbReference type="GO" id="GO:0005789">
    <property type="term" value="C:endoplasmic reticulum membrane"/>
    <property type="evidence" value="ECO:0007669"/>
    <property type="project" value="UniProtKB-SubCell"/>
</dbReference>
<dbReference type="Proteomes" id="UP000494256">
    <property type="component" value="Unassembled WGS sequence"/>
</dbReference>
<gene>
    <name evidence="16" type="ORF">APLA_LOCUS6404</name>
</gene>
<sequence length="492" mass="56609">MFVLTLILFILVVYYLKYRRSRKLLYKFSEGLHSTGELPIIGHTHWFIGGPEKLLNNIRSLAERIDDTGSICKVWIGTSLYVVTFNLDDVQLVLESCLEKDSSYKFLRAWLGNGLFVAPVHLWKSHRRLLLPVFNNRVIEDYIEIFGKQGDILVKRLQDRVGKKQFNVYEYVTSCMLDIVFETSMGEKMHVQSNPDTPYLRARKAVMSIINMRLFKAWLQPDVLFNLTRHASSQKENIDATHKFTDEVIMKKKTAYDKFKYNINGSEEEKEGTKDTLQILLEREINFSNIELREHLDSLTIAGNDTTALVISYVLILLGNHPDTQEEVYMELKSIFGNSKRIPTKEDLGKMETLERVIKETMRLYTVVPIIARKTLTELKLSTCTVPAGVGCAIVPFVMHRSKKIWGSDADNFNPDRFLPENCATRHPCAYMPFSIGPRNCIGRHFAFLVMKSIISNILRSFKIISEPCGPLKIEIILFPVCGHLICLERRS</sequence>
<evidence type="ECO:0008006" key="18">
    <source>
        <dbReference type="Google" id="ProtNLM"/>
    </source>
</evidence>
<evidence type="ECO:0000256" key="8">
    <source>
        <dbReference type="ARBA" id="ARBA00022824"/>
    </source>
</evidence>
<dbReference type="InterPro" id="IPR001128">
    <property type="entry name" value="Cyt_P450"/>
</dbReference>
<dbReference type="InterPro" id="IPR050196">
    <property type="entry name" value="Cytochrome_P450_Monoox"/>
</dbReference>
<keyword evidence="9" id="KW-0492">Microsome</keyword>
<dbReference type="PRINTS" id="PR00463">
    <property type="entry name" value="EP450I"/>
</dbReference>
<dbReference type="EMBL" id="CADEBD010000294">
    <property type="protein sequence ID" value="CAB3234095.1"/>
    <property type="molecule type" value="Genomic_DNA"/>
</dbReference>
<dbReference type="InterPro" id="IPR036396">
    <property type="entry name" value="Cyt_P450_sf"/>
</dbReference>
<keyword evidence="8" id="KW-0256">Endoplasmic reticulum</keyword>
<dbReference type="GO" id="GO:0016705">
    <property type="term" value="F:oxidoreductase activity, acting on paired donors, with incorporation or reduction of molecular oxygen"/>
    <property type="evidence" value="ECO:0007669"/>
    <property type="project" value="InterPro"/>
</dbReference>
<dbReference type="GO" id="GO:0005506">
    <property type="term" value="F:iron ion binding"/>
    <property type="evidence" value="ECO:0007669"/>
    <property type="project" value="InterPro"/>
</dbReference>
<dbReference type="GO" id="GO:0004497">
    <property type="term" value="F:monooxygenase activity"/>
    <property type="evidence" value="ECO:0007669"/>
    <property type="project" value="UniProtKB-KW"/>
</dbReference>
<comment type="similarity">
    <text evidence="5 15">Belongs to the cytochrome P450 family.</text>
</comment>
<dbReference type="InterPro" id="IPR002401">
    <property type="entry name" value="Cyt_P450_E_grp-I"/>
</dbReference>
<dbReference type="PANTHER" id="PTHR24291:SF189">
    <property type="entry name" value="CYTOCHROME P450 4C3-RELATED"/>
    <property type="match status" value="1"/>
</dbReference>
<keyword evidence="7 14" id="KW-0479">Metal-binding</keyword>
<evidence type="ECO:0000256" key="9">
    <source>
        <dbReference type="ARBA" id="ARBA00022848"/>
    </source>
</evidence>
<dbReference type="AlphaFoldDB" id="A0A8S0ZLB9"/>
<dbReference type="CDD" id="cd20628">
    <property type="entry name" value="CYP4"/>
    <property type="match status" value="1"/>
</dbReference>
<keyword evidence="11 14" id="KW-0408">Iron</keyword>
<evidence type="ECO:0000256" key="4">
    <source>
        <dbReference type="ARBA" id="ARBA00004406"/>
    </source>
</evidence>
<organism evidence="16 17">
    <name type="scientific">Arctia plantaginis</name>
    <name type="common">Wood tiger moth</name>
    <name type="synonym">Phalaena plantaginis</name>
    <dbReference type="NCBI Taxonomy" id="874455"/>
    <lineage>
        <taxon>Eukaryota</taxon>
        <taxon>Metazoa</taxon>
        <taxon>Ecdysozoa</taxon>
        <taxon>Arthropoda</taxon>
        <taxon>Hexapoda</taxon>
        <taxon>Insecta</taxon>
        <taxon>Pterygota</taxon>
        <taxon>Neoptera</taxon>
        <taxon>Endopterygota</taxon>
        <taxon>Lepidoptera</taxon>
        <taxon>Glossata</taxon>
        <taxon>Ditrysia</taxon>
        <taxon>Noctuoidea</taxon>
        <taxon>Erebidae</taxon>
        <taxon>Arctiinae</taxon>
        <taxon>Arctia</taxon>
    </lineage>
</organism>
<name>A0A8S0ZLB9_ARCPL</name>
<dbReference type="GO" id="GO:0020037">
    <property type="term" value="F:heme binding"/>
    <property type="evidence" value="ECO:0007669"/>
    <property type="project" value="InterPro"/>
</dbReference>
<evidence type="ECO:0000256" key="7">
    <source>
        <dbReference type="ARBA" id="ARBA00022723"/>
    </source>
</evidence>
<evidence type="ECO:0000256" key="14">
    <source>
        <dbReference type="PIRSR" id="PIRSR602401-1"/>
    </source>
</evidence>
<evidence type="ECO:0000256" key="13">
    <source>
        <dbReference type="ARBA" id="ARBA00023136"/>
    </source>
</evidence>
<dbReference type="OrthoDB" id="428734at2759"/>
<evidence type="ECO:0000256" key="15">
    <source>
        <dbReference type="RuleBase" id="RU000461"/>
    </source>
</evidence>
<dbReference type="Pfam" id="PF00067">
    <property type="entry name" value="p450"/>
    <property type="match status" value="1"/>
</dbReference>
<keyword evidence="10 15" id="KW-0560">Oxidoreductase</keyword>
<keyword evidence="6 14" id="KW-0349">Heme</keyword>
<keyword evidence="13" id="KW-0472">Membrane</keyword>
<comment type="subcellular location">
    <subcellularLocation>
        <location evidence="4">Endoplasmic reticulum membrane</location>
        <topology evidence="4">Peripheral membrane protein</topology>
    </subcellularLocation>
    <subcellularLocation>
        <location evidence="3">Microsome membrane</location>
        <topology evidence="3">Peripheral membrane protein</topology>
    </subcellularLocation>
</comment>
<evidence type="ECO:0000256" key="10">
    <source>
        <dbReference type="ARBA" id="ARBA00023002"/>
    </source>
</evidence>
<evidence type="ECO:0000256" key="5">
    <source>
        <dbReference type="ARBA" id="ARBA00010617"/>
    </source>
</evidence>
<evidence type="ECO:0000256" key="3">
    <source>
        <dbReference type="ARBA" id="ARBA00004174"/>
    </source>
</evidence>
<comment type="cofactor">
    <cofactor evidence="1 14">
        <name>heme</name>
        <dbReference type="ChEBI" id="CHEBI:30413"/>
    </cofactor>
</comment>
<evidence type="ECO:0000256" key="1">
    <source>
        <dbReference type="ARBA" id="ARBA00001971"/>
    </source>
</evidence>
<evidence type="ECO:0000256" key="12">
    <source>
        <dbReference type="ARBA" id="ARBA00023033"/>
    </source>
</evidence>
<dbReference type="PRINTS" id="PR00385">
    <property type="entry name" value="P450"/>
</dbReference>
<evidence type="ECO:0000313" key="16">
    <source>
        <dbReference type="EMBL" id="CAB3234095.1"/>
    </source>
</evidence>
<dbReference type="PROSITE" id="PS00086">
    <property type="entry name" value="CYTOCHROME_P450"/>
    <property type="match status" value="1"/>
</dbReference>
<evidence type="ECO:0000256" key="11">
    <source>
        <dbReference type="ARBA" id="ARBA00023004"/>
    </source>
</evidence>
<proteinExistence type="inferred from homology"/>
<comment type="function">
    <text evidence="2">May be involved in the metabolism of insect hormones and in the breakdown of synthetic insecticides.</text>
</comment>
<accession>A0A8S0ZLB9</accession>
<dbReference type="Gene3D" id="1.10.630.10">
    <property type="entry name" value="Cytochrome P450"/>
    <property type="match status" value="1"/>
</dbReference>
<dbReference type="PANTHER" id="PTHR24291">
    <property type="entry name" value="CYTOCHROME P450 FAMILY 4"/>
    <property type="match status" value="1"/>
</dbReference>
<evidence type="ECO:0000256" key="6">
    <source>
        <dbReference type="ARBA" id="ARBA00022617"/>
    </source>
</evidence>
<dbReference type="InterPro" id="IPR017972">
    <property type="entry name" value="Cyt_P450_CS"/>
</dbReference>
<feature type="binding site" description="axial binding residue" evidence="14">
    <location>
        <position position="441"/>
    </location>
    <ligand>
        <name>heme</name>
        <dbReference type="ChEBI" id="CHEBI:30413"/>
    </ligand>
    <ligandPart>
        <name>Fe</name>
        <dbReference type="ChEBI" id="CHEBI:18248"/>
    </ligandPart>
</feature>
<evidence type="ECO:0000313" key="17">
    <source>
        <dbReference type="Proteomes" id="UP000494256"/>
    </source>
</evidence>
<keyword evidence="12 15" id="KW-0503">Monooxygenase</keyword>
<evidence type="ECO:0000256" key="2">
    <source>
        <dbReference type="ARBA" id="ARBA00003690"/>
    </source>
</evidence>
<protein>
    <recommendedName>
        <fullName evidence="18">Cytochrome P450</fullName>
    </recommendedName>
</protein>